<protein>
    <submittedName>
        <fullName evidence="1">Uncharacterized protein</fullName>
    </submittedName>
</protein>
<dbReference type="EMBL" id="LCWV01000057">
    <property type="protein sequence ID" value="PWI64507.1"/>
    <property type="molecule type" value="Genomic_DNA"/>
</dbReference>
<accession>A0A2U3DQH2</accession>
<dbReference type="AlphaFoldDB" id="A0A2U3DQH2"/>
<proteinExistence type="predicted"/>
<evidence type="ECO:0000313" key="2">
    <source>
        <dbReference type="Proteomes" id="UP000245956"/>
    </source>
</evidence>
<reference evidence="1 2" key="1">
    <citation type="journal article" date="2016" name="Front. Microbiol.">
        <title>Genome and transcriptome sequences reveal the specific parasitism of the nematophagous Purpureocillium lilacinum 36-1.</title>
        <authorList>
            <person name="Xie J."/>
            <person name="Li S."/>
            <person name="Mo C."/>
            <person name="Xiao X."/>
            <person name="Peng D."/>
            <person name="Wang G."/>
            <person name="Xiao Y."/>
        </authorList>
    </citation>
    <scope>NUCLEOTIDE SEQUENCE [LARGE SCALE GENOMIC DNA]</scope>
    <source>
        <strain evidence="1 2">36-1</strain>
    </source>
</reference>
<organism evidence="1 2">
    <name type="scientific">Purpureocillium lilacinum</name>
    <name type="common">Paecilomyces lilacinus</name>
    <dbReference type="NCBI Taxonomy" id="33203"/>
    <lineage>
        <taxon>Eukaryota</taxon>
        <taxon>Fungi</taxon>
        <taxon>Dikarya</taxon>
        <taxon>Ascomycota</taxon>
        <taxon>Pezizomycotina</taxon>
        <taxon>Sordariomycetes</taxon>
        <taxon>Hypocreomycetidae</taxon>
        <taxon>Hypocreales</taxon>
        <taxon>Ophiocordycipitaceae</taxon>
        <taxon>Purpureocillium</taxon>
    </lineage>
</organism>
<evidence type="ECO:0000313" key="1">
    <source>
        <dbReference type="EMBL" id="PWI64507.1"/>
    </source>
</evidence>
<comment type="caution">
    <text evidence="1">The sequence shown here is derived from an EMBL/GenBank/DDBJ whole genome shotgun (WGS) entry which is preliminary data.</text>
</comment>
<dbReference type="Proteomes" id="UP000245956">
    <property type="component" value="Unassembled WGS sequence"/>
</dbReference>
<sequence>MPVLGSRDEVCLGVAVDHRILRLFKKVQRPSGTSTAGTPGTHITSLQTYGRELKRSEAEVKVTSVLACPSTMGGIVVILQQPGTTIPSTRMGPDELVRAFQASTEVVCGKKPDVVLCAGRFYNKLEQEKGQAKNFESLGVGFVYCQTIGSTGITAGIVVIDENYLEELSVNARQCAALYTQKKDSLCGAESL</sequence>
<name>A0A2U3DQH2_PURLI</name>
<gene>
    <name evidence="1" type="ORF">PCL_09588</name>
</gene>